<organism evidence="1 2">
    <name type="scientific">Epibacterium ulvae</name>
    <dbReference type="NCBI Taxonomy" id="1156985"/>
    <lineage>
        <taxon>Bacteria</taxon>
        <taxon>Pseudomonadati</taxon>
        <taxon>Pseudomonadota</taxon>
        <taxon>Alphaproteobacteria</taxon>
        <taxon>Rhodobacterales</taxon>
        <taxon>Roseobacteraceae</taxon>
        <taxon>Epibacterium</taxon>
    </lineage>
</organism>
<dbReference type="STRING" id="1156985.SAMN04488118_11758"/>
<evidence type="ECO:0000313" key="2">
    <source>
        <dbReference type="Proteomes" id="UP000198767"/>
    </source>
</evidence>
<evidence type="ECO:0000313" key="1">
    <source>
        <dbReference type="EMBL" id="SCZ73552.1"/>
    </source>
</evidence>
<name>A0A1G5RHE5_9RHOB</name>
<dbReference type="OrthoDB" id="7866523at2"/>
<keyword evidence="2" id="KW-1185">Reference proteome</keyword>
<dbReference type="AlphaFoldDB" id="A0A1G5RHE5"/>
<reference evidence="1 2" key="1">
    <citation type="submission" date="2016-10" db="EMBL/GenBank/DDBJ databases">
        <authorList>
            <person name="de Groot N.N."/>
        </authorList>
    </citation>
    <scope>NUCLEOTIDE SEQUENCE [LARGE SCALE GENOMIC DNA]</scope>
    <source>
        <strain evidence="1 2">U95</strain>
    </source>
</reference>
<proteinExistence type="predicted"/>
<sequence length="117" mass="13691">MLLAFPAANQGNSGKLFEDLLSGFFVCFFDGDRRNKCMLMFLAKPVLAFCDPPFAPALTSPDLAREYREEFKQDFERYFSEAQAYLLCIEEEKASVMEEVRQTVQRYDRFLNDSEKW</sequence>
<dbReference type="RefSeq" id="WP_090221112.1">
    <property type="nucleotide sequence ID" value="NZ_FMWG01000017.1"/>
</dbReference>
<dbReference type="EMBL" id="FMWG01000017">
    <property type="protein sequence ID" value="SCZ73552.1"/>
    <property type="molecule type" value="Genomic_DNA"/>
</dbReference>
<dbReference type="Proteomes" id="UP000198767">
    <property type="component" value="Unassembled WGS sequence"/>
</dbReference>
<protein>
    <submittedName>
        <fullName evidence="1">Uncharacterized protein</fullName>
    </submittedName>
</protein>
<gene>
    <name evidence="1" type="ORF">SAMN04488118_11758</name>
</gene>
<accession>A0A1G5RHE5</accession>